<sequence length="166" mass="19856">MPLMLELWRKAIPKLRFEQHLKSIYSHSSSCYRDRPRKADAKPTRVTMDDLEISFILSDQGDYYQLKPVIKTNGKDISEHYYKVSLFVIEPITPTNFHFHLIDNLQDEYLLNWLSEDYNKLTVLKQDFDSFQDGFLWQLGECYQIFYLPYKGKNLRPYNSKNLKTV</sequence>
<evidence type="ECO:0000313" key="1">
    <source>
        <dbReference type="EMBL" id="WCT13638.1"/>
    </source>
</evidence>
<protein>
    <submittedName>
        <fullName evidence="1">Uncharacterized protein</fullName>
    </submittedName>
</protein>
<dbReference type="EMBL" id="CP117167">
    <property type="protein sequence ID" value="WCT13638.1"/>
    <property type="molecule type" value="Genomic_DNA"/>
</dbReference>
<evidence type="ECO:0000313" key="2">
    <source>
        <dbReference type="Proteomes" id="UP001216139"/>
    </source>
</evidence>
<organism evidence="1 2">
    <name type="scientific">Mucilaginibacter jinjuensis</name>
    <dbReference type="NCBI Taxonomy" id="1176721"/>
    <lineage>
        <taxon>Bacteria</taxon>
        <taxon>Pseudomonadati</taxon>
        <taxon>Bacteroidota</taxon>
        <taxon>Sphingobacteriia</taxon>
        <taxon>Sphingobacteriales</taxon>
        <taxon>Sphingobacteriaceae</taxon>
        <taxon>Mucilaginibacter</taxon>
    </lineage>
</organism>
<reference evidence="1 2" key="1">
    <citation type="submission" date="2023-02" db="EMBL/GenBank/DDBJ databases">
        <title>Genome sequence of Mucilaginibacter jinjuensis strain KACC 16571.</title>
        <authorList>
            <person name="Kim S."/>
            <person name="Heo J."/>
            <person name="Kwon S.-W."/>
        </authorList>
    </citation>
    <scope>NUCLEOTIDE SEQUENCE [LARGE SCALE GENOMIC DNA]</scope>
    <source>
        <strain evidence="1 2">KACC 16571</strain>
    </source>
</reference>
<accession>A0ABY7TBE7</accession>
<name>A0ABY7TBE7_9SPHI</name>
<gene>
    <name evidence="1" type="ORF">PQO05_06780</name>
</gene>
<dbReference type="RefSeq" id="WP_273631944.1">
    <property type="nucleotide sequence ID" value="NZ_CP117167.1"/>
</dbReference>
<proteinExistence type="predicted"/>
<dbReference type="Proteomes" id="UP001216139">
    <property type="component" value="Chromosome"/>
</dbReference>
<keyword evidence="2" id="KW-1185">Reference proteome</keyword>